<keyword evidence="3" id="KW-1185">Reference proteome</keyword>
<dbReference type="HOGENOM" id="CLU_2890486_0_0_1"/>
<dbReference type="RefSeq" id="XP_005772167.1">
    <property type="nucleotide sequence ID" value="XM_005772110.1"/>
</dbReference>
<evidence type="ECO:0000256" key="1">
    <source>
        <dbReference type="SAM" id="MobiDB-lite"/>
    </source>
</evidence>
<proteinExistence type="predicted"/>
<dbReference type="GeneID" id="17262934"/>
<evidence type="ECO:0000313" key="3">
    <source>
        <dbReference type="Proteomes" id="UP000013827"/>
    </source>
</evidence>
<dbReference type="STRING" id="2903.R1CAM1"/>
<dbReference type="AlphaFoldDB" id="A0A0D3IZQ3"/>
<dbReference type="GeneID" id="17265299"/>
<dbReference type="EnsemblProtists" id="EOD16738">
    <property type="protein sequence ID" value="EOD16738"/>
    <property type="gene ID" value="EMIHUDRAFT_210242"/>
</dbReference>
<dbReference type="KEGG" id="ehx:EMIHUDRAFT_210242"/>
<reference evidence="3" key="1">
    <citation type="journal article" date="2013" name="Nature">
        <title>Pan genome of the phytoplankton Emiliania underpins its global distribution.</title>
        <authorList>
            <person name="Read B.A."/>
            <person name="Kegel J."/>
            <person name="Klute M.J."/>
            <person name="Kuo A."/>
            <person name="Lefebvre S.C."/>
            <person name="Maumus F."/>
            <person name="Mayer C."/>
            <person name="Miller J."/>
            <person name="Monier A."/>
            <person name="Salamov A."/>
            <person name="Young J."/>
            <person name="Aguilar M."/>
            <person name="Claverie J.M."/>
            <person name="Frickenhaus S."/>
            <person name="Gonzalez K."/>
            <person name="Herman E.K."/>
            <person name="Lin Y.C."/>
            <person name="Napier J."/>
            <person name="Ogata H."/>
            <person name="Sarno A.F."/>
            <person name="Shmutz J."/>
            <person name="Schroeder D."/>
            <person name="de Vargas C."/>
            <person name="Verret F."/>
            <person name="von Dassow P."/>
            <person name="Valentin K."/>
            <person name="Van de Peer Y."/>
            <person name="Wheeler G."/>
            <person name="Dacks J.B."/>
            <person name="Delwiche C.F."/>
            <person name="Dyhrman S.T."/>
            <person name="Glockner G."/>
            <person name="John U."/>
            <person name="Richards T."/>
            <person name="Worden A.Z."/>
            <person name="Zhang X."/>
            <person name="Grigoriev I.V."/>
            <person name="Allen A.E."/>
            <person name="Bidle K."/>
            <person name="Borodovsky M."/>
            <person name="Bowler C."/>
            <person name="Brownlee C."/>
            <person name="Cock J.M."/>
            <person name="Elias M."/>
            <person name="Gladyshev V.N."/>
            <person name="Groth M."/>
            <person name="Guda C."/>
            <person name="Hadaegh A."/>
            <person name="Iglesias-Rodriguez M.D."/>
            <person name="Jenkins J."/>
            <person name="Jones B.M."/>
            <person name="Lawson T."/>
            <person name="Leese F."/>
            <person name="Lindquist E."/>
            <person name="Lobanov A."/>
            <person name="Lomsadze A."/>
            <person name="Malik S.B."/>
            <person name="Marsh M.E."/>
            <person name="Mackinder L."/>
            <person name="Mock T."/>
            <person name="Mueller-Roeber B."/>
            <person name="Pagarete A."/>
            <person name="Parker M."/>
            <person name="Probert I."/>
            <person name="Quesneville H."/>
            <person name="Raines C."/>
            <person name="Rensing S.A."/>
            <person name="Riano-Pachon D.M."/>
            <person name="Richier S."/>
            <person name="Rokitta S."/>
            <person name="Shiraiwa Y."/>
            <person name="Soanes D.M."/>
            <person name="van der Giezen M."/>
            <person name="Wahlund T.M."/>
            <person name="Williams B."/>
            <person name="Wilson W."/>
            <person name="Wolfe G."/>
            <person name="Wurch L.L."/>
        </authorList>
    </citation>
    <scope>NUCLEOTIDE SEQUENCE</scope>
</reference>
<reference evidence="2" key="2">
    <citation type="submission" date="2024-10" db="UniProtKB">
        <authorList>
            <consortium name="EnsemblProtists"/>
        </authorList>
    </citation>
    <scope>IDENTIFICATION</scope>
</reference>
<dbReference type="EnsemblProtists" id="EOD19738">
    <property type="protein sequence ID" value="EOD19738"/>
    <property type="gene ID" value="EMIHUDRAFT_242653"/>
</dbReference>
<name>A0A0D3IZQ3_EMIH1</name>
<dbReference type="KEGG" id="ehx:EMIHUDRAFT_242653"/>
<accession>A0A0D3IZQ3</accession>
<organism evidence="2 3">
    <name type="scientific">Emiliania huxleyi (strain CCMP1516)</name>
    <dbReference type="NCBI Taxonomy" id="280463"/>
    <lineage>
        <taxon>Eukaryota</taxon>
        <taxon>Haptista</taxon>
        <taxon>Haptophyta</taxon>
        <taxon>Prymnesiophyceae</taxon>
        <taxon>Isochrysidales</taxon>
        <taxon>Noelaerhabdaceae</taxon>
        <taxon>Emiliania</taxon>
    </lineage>
</organism>
<dbReference type="Proteomes" id="UP000013827">
    <property type="component" value="Unassembled WGS sequence"/>
</dbReference>
<dbReference type="PaxDb" id="2903-EOD16738"/>
<sequence>MAQAGATLQNYNNDLVRCIEELREKREELNRSVAADEEEKGAQDSVSQRRESVNLQKKKAPSA</sequence>
<evidence type="ECO:0000313" key="2">
    <source>
        <dbReference type="EnsemblProtists" id="EOD16738"/>
    </source>
</evidence>
<feature type="region of interest" description="Disordered" evidence="1">
    <location>
        <begin position="28"/>
        <end position="63"/>
    </location>
</feature>
<protein>
    <submittedName>
        <fullName evidence="2">Uncharacterized protein</fullName>
    </submittedName>
</protein>
<dbReference type="RefSeq" id="XP_005769167.1">
    <property type="nucleotide sequence ID" value="XM_005769110.1"/>
</dbReference>